<protein>
    <submittedName>
        <fullName evidence="2">Uncharacterized protein</fullName>
    </submittedName>
</protein>
<feature type="region of interest" description="Disordered" evidence="1">
    <location>
        <begin position="1"/>
        <end position="65"/>
    </location>
</feature>
<dbReference type="RefSeq" id="XP_047763905.1">
    <property type="nucleotide sequence ID" value="XM_047906024.1"/>
</dbReference>
<sequence length="306" mass="33666">MAGYSSKAEEAHMSSLRNEEEAPPAYEDLSRPPSNVFNDVSRPPSSVFSDASLTDDTTLNNEAPSPARPFPLVFNLYSENKWKEWKTRRFHLGEHADQPTNAVIFTTGWKGTTLSLHQGPEKESPAIALGTRDSTWSKHSAITLPRHPAADGEPVKTQLRTNIAWKTGTVTYSFSIEVLGHDEKFHEERFEWRLSHGEEVRDIDKRGWGYKLVRLSGSESGGKEEGPQGSQAGSSRSAREHGTTSDGKEVVSVFADRSLASKNKVAIFAFVGGGATGQFGERWAVLAVVTFLRVWQSVHPELSGGV</sequence>
<name>A0A9Q8UR84_PASFU</name>
<dbReference type="OMA" id="WKIMALM"/>
<dbReference type="KEGG" id="ffu:CLAFUR5_06876"/>
<dbReference type="EMBL" id="CP090168">
    <property type="protein sequence ID" value="UJO19539.1"/>
    <property type="molecule type" value="Genomic_DNA"/>
</dbReference>
<feature type="compositionally biased region" description="Basic and acidic residues" evidence="1">
    <location>
        <begin position="237"/>
        <end position="247"/>
    </location>
</feature>
<proteinExistence type="predicted"/>
<feature type="region of interest" description="Disordered" evidence="1">
    <location>
        <begin position="217"/>
        <end position="247"/>
    </location>
</feature>
<organism evidence="2 3">
    <name type="scientific">Passalora fulva</name>
    <name type="common">Tomato leaf mold</name>
    <name type="synonym">Cladosporium fulvum</name>
    <dbReference type="NCBI Taxonomy" id="5499"/>
    <lineage>
        <taxon>Eukaryota</taxon>
        <taxon>Fungi</taxon>
        <taxon>Dikarya</taxon>
        <taxon>Ascomycota</taxon>
        <taxon>Pezizomycotina</taxon>
        <taxon>Dothideomycetes</taxon>
        <taxon>Dothideomycetidae</taxon>
        <taxon>Mycosphaerellales</taxon>
        <taxon>Mycosphaerellaceae</taxon>
        <taxon>Fulvia</taxon>
    </lineage>
</organism>
<feature type="compositionally biased region" description="Polar residues" evidence="1">
    <location>
        <begin position="32"/>
        <end position="63"/>
    </location>
</feature>
<gene>
    <name evidence="2" type="ORF">CLAFUR5_06876</name>
</gene>
<dbReference type="AlphaFoldDB" id="A0A9Q8UR84"/>
<reference evidence="2" key="2">
    <citation type="journal article" date="2022" name="Microb. Genom.">
        <title>A chromosome-scale genome assembly of the tomato pathogen Cladosporium fulvum reveals a compartmentalized genome architecture and the presence of a dispensable chromosome.</title>
        <authorList>
            <person name="Zaccaron A.Z."/>
            <person name="Chen L.H."/>
            <person name="Samaras A."/>
            <person name="Stergiopoulos I."/>
        </authorList>
    </citation>
    <scope>NUCLEOTIDE SEQUENCE</scope>
    <source>
        <strain evidence="2">Race5_Kim</strain>
    </source>
</reference>
<evidence type="ECO:0000313" key="2">
    <source>
        <dbReference type="EMBL" id="UJO19539.1"/>
    </source>
</evidence>
<reference evidence="2" key="1">
    <citation type="submission" date="2021-12" db="EMBL/GenBank/DDBJ databases">
        <authorList>
            <person name="Zaccaron A."/>
            <person name="Stergiopoulos I."/>
        </authorList>
    </citation>
    <scope>NUCLEOTIDE SEQUENCE</scope>
    <source>
        <strain evidence="2">Race5_Kim</strain>
    </source>
</reference>
<dbReference type="Proteomes" id="UP000756132">
    <property type="component" value="Chromosome 6"/>
</dbReference>
<evidence type="ECO:0000256" key="1">
    <source>
        <dbReference type="SAM" id="MobiDB-lite"/>
    </source>
</evidence>
<evidence type="ECO:0000313" key="3">
    <source>
        <dbReference type="Proteomes" id="UP000756132"/>
    </source>
</evidence>
<dbReference type="GeneID" id="71986754"/>
<dbReference type="OrthoDB" id="3431997at2759"/>
<feature type="compositionally biased region" description="Basic and acidic residues" evidence="1">
    <location>
        <begin position="7"/>
        <end position="20"/>
    </location>
</feature>
<accession>A0A9Q8UR84</accession>
<keyword evidence="3" id="KW-1185">Reference proteome</keyword>